<keyword evidence="1" id="KW-0472">Membrane</keyword>
<accession>A0A6N8JFC3</accession>
<keyword evidence="1" id="KW-0812">Transmembrane</keyword>
<gene>
    <name evidence="2" type="ORF">GO495_25050</name>
</gene>
<dbReference type="Proteomes" id="UP000468388">
    <property type="component" value="Unassembled WGS sequence"/>
</dbReference>
<keyword evidence="3" id="KW-1185">Reference proteome</keyword>
<evidence type="ECO:0000313" key="3">
    <source>
        <dbReference type="Proteomes" id="UP000468388"/>
    </source>
</evidence>
<comment type="caution">
    <text evidence="2">The sequence shown here is derived from an EMBL/GenBank/DDBJ whole genome shotgun (WGS) entry which is preliminary data.</text>
</comment>
<dbReference type="OrthoDB" id="667398at2"/>
<organism evidence="2 3">
    <name type="scientific">Chitinophaga oryziterrae</name>
    <dbReference type="NCBI Taxonomy" id="1031224"/>
    <lineage>
        <taxon>Bacteria</taxon>
        <taxon>Pseudomonadati</taxon>
        <taxon>Bacteroidota</taxon>
        <taxon>Chitinophagia</taxon>
        <taxon>Chitinophagales</taxon>
        <taxon>Chitinophagaceae</taxon>
        <taxon>Chitinophaga</taxon>
    </lineage>
</organism>
<dbReference type="EMBL" id="WRXO01000009">
    <property type="protein sequence ID" value="MVT43887.1"/>
    <property type="molecule type" value="Genomic_DNA"/>
</dbReference>
<dbReference type="RefSeq" id="WP_157302697.1">
    <property type="nucleotide sequence ID" value="NZ_BAAAZB010000001.1"/>
</dbReference>
<protein>
    <submittedName>
        <fullName evidence="2">Uncharacterized protein</fullName>
    </submittedName>
</protein>
<feature type="transmembrane region" description="Helical" evidence="1">
    <location>
        <begin position="79"/>
        <end position="96"/>
    </location>
</feature>
<evidence type="ECO:0000313" key="2">
    <source>
        <dbReference type="EMBL" id="MVT43887.1"/>
    </source>
</evidence>
<sequence>MEYNKVRELLERYWEGESSLEDEVLLRSFFAVDHSDLPADLLEAQPMFRYFTEEANRELPVLPELELPPVIKMRSLDHWMKYAAIFLIAVGLGYAGRQFQLKQHRMDMVLAQKDTYDDPQKAFAVTQKALQLLAKNLNKGTTKVQKLSYFNEATEKIKAD</sequence>
<reference evidence="2 3" key="1">
    <citation type="submission" date="2019-12" db="EMBL/GenBank/DDBJ databases">
        <title>The draft genomic sequence of strain Chitinophaga oryziterrae JCM 16595.</title>
        <authorList>
            <person name="Zhang X."/>
        </authorList>
    </citation>
    <scope>NUCLEOTIDE SEQUENCE [LARGE SCALE GENOMIC DNA]</scope>
    <source>
        <strain evidence="2 3">JCM 16595</strain>
    </source>
</reference>
<evidence type="ECO:0000256" key="1">
    <source>
        <dbReference type="SAM" id="Phobius"/>
    </source>
</evidence>
<proteinExistence type="predicted"/>
<name>A0A6N8JFC3_9BACT</name>
<keyword evidence="1" id="KW-1133">Transmembrane helix</keyword>
<dbReference type="AlphaFoldDB" id="A0A6N8JFC3"/>